<reference evidence="9 10" key="1">
    <citation type="journal article" date="2016" name="Nat. Commun.">
        <title>Thousands of microbial genomes shed light on interconnected biogeochemical processes in an aquifer system.</title>
        <authorList>
            <person name="Anantharaman K."/>
            <person name="Brown C.T."/>
            <person name="Hug L.A."/>
            <person name="Sharon I."/>
            <person name="Castelle C.J."/>
            <person name="Probst A.J."/>
            <person name="Thomas B.C."/>
            <person name="Singh A."/>
            <person name="Wilkins M.J."/>
            <person name="Karaoz U."/>
            <person name="Brodie E.L."/>
            <person name="Williams K.H."/>
            <person name="Hubbard S.S."/>
            <person name="Banfield J.F."/>
        </authorList>
    </citation>
    <scope>NUCLEOTIDE SEQUENCE [LARGE SCALE GENOMIC DNA]</scope>
</reference>
<dbReference type="InterPro" id="IPR005813">
    <property type="entry name" value="Ribosomal_bL20"/>
</dbReference>
<dbReference type="FunFam" id="1.10.1900.20:FF:000001">
    <property type="entry name" value="50S ribosomal protein L20"/>
    <property type="match status" value="1"/>
</dbReference>
<evidence type="ECO:0000256" key="1">
    <source>
        <dbReference type="ARBA" id="ARBA00007698"/>
    </source>
</evidence>
<dbReference type="Pfam" id="PF00453">
    <property type="entry name" value="Ribosomal_L20"/>
    <property type="match status" value="1"/>
</dbReference>
<dbReference type="GO" id="GO:1990904">
    <property type="term" value="C:ribonucleoprotein complex"/>
    <property type="evidence" value="ECO:0007669"/>
    <property type="project" value="UniProtKB-KW"/>
</dbReference>
<comment type="caution">
    <text evidence="9">The sequence shown here is derived from an EMBL/GenBank/DDBJ whole genome shotgun (WGS) entry which is preliminary data.</text>
</comment>
<dbReference type="Gene3D" id="6.10.160.10">
    <property type="match status" value="1"/>
</dbReference>
<evidence type="ECO:0000256" key="5">
    <source>
        <dbReference type="ARBA" id="ARBA00023274"/>
    </source>
</evidence>
<name>A0A1F7YJ63_9BACT</name>
<proteinExistence type="inferred from homology"/>
<dbReference type="AlphaFoldDB" id="A0A1F7YJ63"/>
<dbReference type="HAMAP" id="MF_00382">
    <property type="entry name" value="Ribosomal_bL20"/>
    <property type="match status" value="1"/>
</dbReference>
<evidence type="ECO:0000256" key="6">
    <source>
        <dbReference type="ARBA" id="ARBA00035172"/>
    </source>
</evidence>
<dbReference type="NCBIfam" id="TIGR01032">
    <property type="entry name" value="rplT_bact"/>
    <property type="match status" value="1"/>
</dbReference>
<dbReference type="SUPFAM" id="SSF74731">
    <property type="entry name" value="Ribosomal protein L20"/>
    <property type="match status" value="1"/>
</dbReference>
<dbReference type="CDD" id="cd07026">
    <property type="entry name" value="Ribosomal_L20"/>
    <property type="match status" value="1"/>
</dbReference>
<protein>
    <recommendedName>
        <fullName evidence="6 7">Large ribosomal subunit protein bL20</fullName>
    </recommendedName>
</protein>
<dbReference type="GO" id="GO:0006412">
    <property type="term" value="P:translation"/>
    <property type="evidence" value="ECO:0007669"/>
    <property type="project" value="InterPro"/>
</dbReference>
<accession>A0A1F7YJ63</accession>
<dbReference type="GO" id="GO:0019843">
    <property type="term" value="F:rRNA binding"/>
    <property type="evidence" value="ECO:0007669"/>
    <property type="project" value="UniProtKB-UniRule"/>
</dbReference>
<evidence type="ECO:0000256" key="8">
    <source>
        <dbReference type="RuleBase" id="RU000560"/>
    </source>
</evidence>
<evidence type="ECO:0000256" key="2">
    <source>
        <dbReference type="ARBA" id="ARBA00022730"/>
    </source>
</evidence>
<evidence type="ECO:0000256" key="3">
    <source>
        <dbReference type="ARBA" id="ARBA00022884"/>
    </source>
</evidence>
<organism evidence="9 10">
    <name type="scientific">Candidatus Woesebacteria bacterium RIFCSPHIGHO2_01_FULL_40_22</name>
    <dbReference type="NCBI Taxonomy" id="1802499"/>
    <lineage>
        <taxon>Bacteria</taxon>
        <taxon>Candidatus Woeseibacteriota</taxon>
    </lineage>
</organism>
<comment type="function">
    <text evidence="7 8">Binds directly to 23S ribosomal RNA and is necessary for the in vitro assembly process of the 50S ribosomal subunit. It is not involved in the protein synthesizing functions of that subunit.</text>
</comment>
<evidence type="ECO:0000313" key="10">
    <source>
        <dbReference type="Proteomes" id="UP000179221"/>
    </source>
</evidence>
<dbReference type="PANTHER" id="PTHR10986">
    <property type="entry name" value="39S RIBOSOMAL PROTEIN L20"/>
    <property type="match status" value="1"/>
</dbReference>
<dbReference type="EMBL" id="MGGL01000004">
    <property type="protein sequence ID" value="OGM27386.1"/>
    <property type="molecule type" value="Genomic_DNA"/>
</dbReference>
<comment type="similarity">
    <text evidence="1 7 8">Belongs to the bacterial ribosomal protein bL20 family.</text>
</comment>
<dbReference type="Gene3D" id="1.10.1900.20">
    <property type="entry name" value="Ribosomal protein L20"/>
    <property type="match status" value="1"/>
</dbReference>
<sequence length="115" mass="13258">MTRVKSITARRHRKVRLATRGFRHARQRRIKAGKEALLHAGQYAFAGRKNKKRTLRRLWITRLSAAVKQEGLSYSKFIAALKNKKIELDRKILSDIAATDPTTFTKIVDSVKEKN</sequence>
<keyword evidence="5 7" id="KW-0687">Ribonucleoprotein</keyword>
<gene>
    <name evidence="7" type="primary">rplT</name>
    <name evidence="9" type="ORF">A2628_01105</name>
</gene>
<keyword evidence="4 7" id="KW-0689">Ribosomal protein</keyword>
<dbReference type="InterPro" id="IPR049946">
    <property type="entry name" value="RIBOSOMAL_L20_CS"/>
</dbReference>
<keyword evidence="3 7" id="KW-0694">RNA-binding</keyword>
<evidence type="ECO:0000256" key="7">
    <source>
        <dbReference type="HAMAP-Rule" id="MF_00382"/>
    </source>
</evidence>
<dbReference type="PROSITE" id="PS00937">
    <property type="entry name" value="RIBOSOMAL_L20"/>
    <property type="match status" value="1"/>
</dbReference>
<keyword evidence="2 7" id="KW-0699">rRNA-binding</keyword>
<dbReference type="GO" id="GO:0000027">
    <property type="term" value="P:ribosomal large subunit assembly"/>
    <property type="evidence" value="ECO:0007669"/>
    <property type="project" value="UniProtKB-UniRule"/>
</dbReference>
<dbReference type="GO" id="GO:0005840">
    <property type="term" value="C:ribosome"/>
    <property type="evidence" value="ECO:0007669"/>
    <property type="project" value="UniProtKB-KW"/>
</dbReference>
<dbReference type="Proteomes" id="UP000179221">
    <property type="component" value="Unassembled WGS sequence"/>
</dbReference>
<evidence type="ECO:0000256" key="4">
    <source>
        <dbReference type="ARBA" id="ARBA00022980"/>
    </source>
</evidence>
<evidence type="ECO:0000313" key="9">
    <source>
        <dbReference type="EMBL" id="OGM27386.1"/>
    </source>
</evidence>
<dbReference type="InterPro" id="IPR035566">
    <property type="entry name" value="Ribosomal_protein_bL20_C"/>
</dbReference>
<dbReference type="PRINTS" id="PR00062">
    <property type="entry name" value="RIBOSOMALL20"/>
</dbReference>
<dbReference type="GO" id="GO:0003735">
    <property type="term" value="F:structural constituent of ribosome"/>
    <property type="evidence" value="ECO:0007669"/>
    <property type="project" value="InterPro"/>
</dbReference>